<dbReference type="WBParaSite" id="jg26145">
    <property type="protein sequence ID" value="jg26145"/>
    <property type="gene ID" value="jg26145"/>
</dbReference>
<evidence type="ECO:0000256" key="2">
    <source>
        <dbReference type="SAM" id="SignalP"/>
    </source>
</evidence>
<keyword evidence="2" id="KW-0732">Signal</keyword>
<feature type="signal peptide" evidence="2">
    <location>
        <begin position="1"/>
        <end position="24"/>
    </location>
</feature>
<dbReference type="AlphaFoldDB" id="A0A915E4M1"/>
<name>A0A915E4M1_9BILA</name>
<feature type="region of interest" description="Disordered" evidence="1">
    <location>
        <begin position="65"/>
        <end position="107"/>
    </location>
</feature>
<dbReference type="WBParaSite" id="jg26141">
    <property type="protein sequence ID" value="jg26141"/>
    <property type="gene ID" value="jg26141"/>
</dbReference>
<protein>
    <submittedName>
        <fullName evidence="4 5">Secreted protein</fullName>
    </submittedName>
</protein>
<reference evidence="4 5" key="1">
    <citation type="submission" date="2022-11" db="UniProtKB">
        <authorList>
            <consortium name="WormBaseParasite"/>
        </authorList>
    </citation>
    <scope>IDENTIFICATION</scope>
</reference>
<evidence type="ECO:0000256" key="1">
    <source>
        <dbReference type="SAM" id="MobiDB-lite"/>
    </source>
</evidence>
<feature type="compositionally biased region" description="Low complexity" evidence="1">
    <location>
        <begin position="96"/>
        <end position="107"/>
    </location>
</feature>
<evidence type="ECO:0000313" key="5">
    <source>
        <dbReference type="WBParaSite" id="jg26145"/>
    </source>
</evidence>
<dbReference type="Proteomes" id="UP000887574">
    <property type="component" value="Unplaced"/>
</dbReference>
<feature type="chain" id="PRO_5041190099" evidence="2">
    <location>
        <begin position="25"/>
        <end position="163"/>
    </location>
</feature>
<sequence length="163" mass="17907">MRKYIFSLLAIILSLLLLADSTASLVIYRRKPKPKLICHEELMSSIDGELGMVTSGGGVAEFDVPMPSPEAEHHHKKHSTKGDQRQKRGAAQVTYNTSNANDNDSINSSSFSAEVVEETEPVISLGNSDVDSQFEIVGDSLTEEEKKSIRDKLTKTCRALNLT</sequence>
<organism evidence="3 4">
    <name type="scientific">Ditylenchus dipsaci</name>
    <dbReference type="NCBI Taxonomy" id="166011"/>
    <lineage>
        <taxon>Eukaryota</taxon>
        <taxon>Metazoa</taxon>
        <taxon>Ecdysozoa</taxon>
        <taxon>Nematoda</taxon>
        <taxon>Chromadorea</taxon>
        <taxon>Rhabditida</taxon>
        <taxon>Tylenchina</taxon>
        <taxon>Tylenchomorpha</taxon>
        <taxon>Sphaerularioidea</taxon>
        <taxon>Anguinidae</taxon>
        <taxon>Anguininae</taxon>
        <taxon>Ditylenchus</taxon>
    </lineage>
</organism>
<keyword evidence="3" id="KW-1185">Reference proteome</keyword>
<proteinExistence type="predicted"/>
<evidence type="ECO:0000313" key="3">
    <source>
        <dbReference type="Proteomes" id="UP000887574"/>
    </source>
</evidence>
<accession>A0A915E4M1</accession>
<evidence type="ECO:0000313" key="4">
    <source>
        <dbReference type="WBParaSite" id="jg26141"/>
    </source>
</evidence>